<dbReference type="Proteomes" id="UP001056120">
    <property type="component" value="Linkage Group LG06"/>
</dbReference>
<name>A0ACB9IXE9_9ASTR</name>
<reference evidence="2" key="1">
    <citation type="journal article" date="2022" name="Mol. Ecol. Resour.">
        <title>The genomes of chicory, endive, great burdock and yacon provide insights into Asteraceae palaeo-polyploidization history and plant inulin production.</title>
        <authorList>
            <person name="Fan W."/>
            <person name="Wang S."/>
            <person name="Wang H."/>
            <person name="Wang A."/>
            <person name="Jiang F."/>
            <person name="Liu H."/>
            <person name="Zhao H."/>
            <person name="Xu D."/>
            <person name="Zhang Y."/>
        </authorList>
    </citation>
    <scope>NUCLEOTIDE SEQUENCE [LARGE SCALE GENOMIC DNA]</scope>
    <source>
        <strain evidence="2">cv. Yunnan</strain>
    </source>
</reference>
<protein>
    <submittedName>
        <fullName evidence="1">Uncharacterized protein</fullName>
    </submittedName>
</protein>
<evidence type="ECO:0000313" key="1">
    <source>
        <dbReference type="EMBL" id="KAI3812541.1"/>
    </source>
</evidence>
<keyword evidence="2" id="KW-1185">Reference proteome</keyword>
<sequence length="637" mass="72175">MATATCVLSFVRCSTNNHPISFKAGDLMTALACVVKPATQKLEKSSLRAEAGKAIKTVSTAVLNTMVDFIFQFVDQPMIPSQKNFAPVEEIGELVKIDYCEGCIPEDFPEGIYIRNGDNLIIFQKKHFVPQIPVFCNLQHLDLILEILELYSGSNPLYGGLKFAVSVFGKTDSVWVEGEGMLHALHFTKDGEGNWNFYYKNRYVETDTYKMESKRKKPAFLPVAEGDPSATLAASFFNALRFGREYKIMSNTNVFEHGGKHYSIAENYFPQEIDPISLETYGDWNPGGTWSRAFTSHPKKVPGTGELVTVGFETKKPYCFVGVISADGKELVHKLDLQLDHCSVFHDVGVTNKYIILVDFMLTMSPERVMQGGSFFKYEREKDARIAVIPRYGDANTIKWFRIEPCVSYHLMNTFEDGDEVVVRGCKANATILPGPEWGENKFEWFSRGFNFEKINSTNRGNDQKEMEKGMLFTCVREWRLNLETMQVKERDVTGIEYSMDFPTINTDFTGLKHKYGYTQVIDSLASSKSGKTKYGGLAKLYFEEPDKRTTHSEGTVKIKYHWLPKNNFCTGSVFMAKQEAIEEDDGWIVAFAHDEDNDTSYVLVVDAKNFGDEPISKINLPQRVPYGHHGSFFRTT</sequence>
<gene>
    <name evidence="1" type="ORF">L1987_17251</name>
</gene>
<evidence type="ECO:0000313" key="2">
    <source>
        <dbReference type="Proteomes" id="UP001056120"/>
    </source>
</evidence>
<organism evidence="1 2">
    <name type="scientific">Smallanthus sonchifolius</name>
    <dbReference type="NCBI Taxonomy" id="185202"/>
    <lineage>
        <taxon>Eukaryota</taxon>
        <taxon>Viridiplantae</taxon>
        <taxon>Streptophyta</taxon>
        <taxon>Embryophyta</taxon>
        <taxon>Tracheophyta</taxon>
        <taxon>Spermatophyta</taxon>
        <taxon>Magnoliopsida</taxon>
        <taxon>eudicotyledons</taxon>
        <taxon>Gunneridae</taxon>
        <taxon>Pentapetalae</taxon>
        <taxon>asterids</taxon>
        <taxon>campanulids</taxon>
        <taxon>Asterales</taxon>
        <taxon>Asteraceae</taxon>
        <taxon>Asteroideae</taxon>
        <taxon>Heliantheae alliance</taxon>
        <taxon>Millerieae</taxon>
        <taxon>Smallanthus</taxon>
    </lineage>
</organism>
<comment type="caution">
    <text evidence="1">The sequence shown here is derived from an EMBL/GenBank/DDBJ whole genome shotgun (WGS) entry which is preliminary data.</text>
</comment>
<accession>A0ACB9IXE9</accession>
<reference evidence="1 2" key="2">
    <citation type="journal article" date="2022" name="Mol. Ecol. Resour.">
        <title>The genomes of chicory, endive, great burdock and yacon provide insights into Asteraceae paleo-polyploidization history and plant inulin production.</title>
        <authorList>
            <person name="Fan W."/>
            <person name="Wang S."/>
            <person name="Wang H."/>
            <person name="Wang A."/>
            <person name="Jiang F."/>
            <person name="Liu H."/>
            <person name="Zhao H."/>
            <person name="Xu D."/>
            <person name="Zhang Y."/>
        </authorList>
    </citation>
    <scope>NUCLEOTIDE SEQUENCE [LARGE SCALE GENOMIC DNA]</scope>
    <source>
        <strain evidence="2">cv. Yunnan</strain>
        <tissue evidence="1">Leaves</tissue>
    </source>
</reference>
<dbReference type="EMBL" id="CM042023">
    <property type="protein sequence ID" value="KAI3812541.1"/>
    <property type="molecule type" value="Genomic_DNA"/>
</dbReference>
<proteinExistence type="predicted"/>